<evidence type="ECO:0000313" key="2">
    <source>
        <dbReference type="EMBL" id="CAA9246558.1"/>
    </source>
</evidence>
<evidence type="ECO:0000256" key="1">
    <source>
        <dbReference type="SAM" id="MobiDB-lite"/>
    </source>
</evidence>
<name>A0A6J4IAD1_9MICC</name>
<dbReference type="EMBL" id="CADCTE010000109">
    <property type="protein sequence ID" value="CAA9246558.1"/>
    <property type="molecule type" value="Genomic_DNA"/>
</dbReference>
<dbReference type="AlphaFoldDB" id="A0A6J4IAD1"/>
<feature type="region of interest" description="Disordered" evidence="1">
    <location>
        <begin position="13"/>
        <end position="45"/>
    </location>
</feature>
<sequence>MLRRRVFVAEAVRGRRRPPRRSCSAMPTGPDQKSSSWSYGHLVAS</sequence>
<gene>
    <name evidence="2" type="ORF">AVDCRST_MAG83-1929</name>
</gene>
<accession>A0A6J4IAD1</accession>
<organism evidence="2">
    <name type="scientific">uncultured Arthrobacter sp</name>
    <dbReference type="NCBI Taxonomy" id="114050"/>
    <lineage>
        <taxon>Bacteria</taxon>
        <taxon>Bacillati</taxon>
        <taxon>Actinomycetota</taxon>
        <taxon>Actinomycetes</taxon>
        <taxon>Micrococcales</taxon>
        <taxon>Micrococcaceae</taxon>
        <taxon>Arthrobacter</taxon>
        <taxon>environmental samples</taxon>
    </lineage>
</organism>
<reference evidence="2" key="1">
    <citation type="submission" date="2020-02" db="EMBL/GenBank/DDBJ databases">
        <authorList>
            <person name="Meier V. D."/>
        </authorList>
    </citation>
    <scope>NUCLEOTIDE SEQUENCE</scope>
    <source>
        <strain evidence="2">AVDCRST_MAG83</strain>
    </source>
</reference>
<proteinExistence type="predicted"/>
<protein>
    <submittedName>
        <fullName evidence="2">Uncharacterized protein</fullName>
    </submittedName>
</protein>